<evidence type="ECO:0008006" key="4">
    <source>
        <dbReference type="Google" id="ProtNLM"/>
    </source>
</evidence>
<evidence type="ECO:0000256" key="1">
    <source>
        <dbReference type="SAM" id="SignalP"/>
    </source>
</evidence>
<protein>
    <recommendedName>
        <fullName evidence="4">Secreted protein</fullName>
    </recommendedName>
</protein>
<name>A0A6A5QH67_AMPQU</name>
<reference evidence="2" key="1">
    <citation type="journal article" date="2020" name="Stud. Mycol.">
        <title>101 Dothideomycetes genomes: a test case for predicting lifestyles and emergence of pathogens.</title>
        <authorList>
            <person name="Haridas S."/>
            <person name="Albert R."/>
            <person name="Binder M."/>
            <person name="Bloem J."/>
            <person name="Labutti K."/>
            <person name="Salamov A."/>
            <person name="Andreopoulos B."/>
            <person name="Baker S."/>
            <person name="Barry K."/>
            <person name="Bills G."/>
            <person name="Bluhm B."/>
            <person name="Cannon C."/>
            <person name="Castanera R."/>
            <person name="Culley D."/>
            <person name="Daum C."/>
            <person name="Ezra D."/>
            <person name="Gonzalez J."/>
            <person name="Henrissat B."/>
            <person name="Kuo A."/>
            <person name="Liang C."/>
            <person name="Lipzen A."/>
            <person name="Lutzoni F."/>
            <person name="Magnuson J."/>
            <person name="Mondo S."/>
            <person name="Nolan M."/>
            <person name="Ohm R."/>
            <person name="Pangilinan J."/>
            <person name="Park H.-J."/>
            <person name="Ramirez L."/>
            <person name="Alfaro M."/>
            <person name="Sun H."/>
            <person name="Tritt A."/>
            <person name="Yoshinaga Y."/>
            <person name="Zwiers L.-H."/>
            <person name="Turgeon B."/>
            <person name="Goodwin S."/>
            <person name="Spatafora J."/>
            <person name="Crous P."/>
            <person name="Grigoriev I."/>
        </authorList>
    </citation>
    <scope>NUCLEOTIDE SEQUENCE</scope>
    <source>
        <strain evidence="2">HMLAC05119</strain>
    </source>
</reference>
<gene>
    <name evidence="2" type="ORF">BDU57DRAFT_500208</name>
</gene>
<keyword evidence="1" id="KW-0732">Signal</keyword>
<organism evidence="2 3">
    <name type="scientific">Ampelomyces quisqualis</name>
    <name type="common">Powdery mildew agent</name>
    <dbReference type="NCBI Taxonomy" id="50730"/>
    <lineage>
        <taxon>Eukaryota</taxon>
        <taxon>Fungi</taxon>
        <taxon>Dikarya</taxon>
        <taxon>Ascomycota</taxon>
        <taxon>Pezizomycotina</taxon>
        <taxon>Dothideomycetes</taxon>
        <taxon>Pleosporomycetidae</taxon>
        <taxon>Pleosporales</taxon>
        <taxon>Pleosporineae</taxon>
        <taxon>Phaeosphaeriaceae</taxon>
        <taxon>Ampelomyces</taxon>
    </lineage>
</organism>
<feature type="signal peptide" evidence="1">
    <location>
        <begin position="1"/>
        <end position="16"/>
    </location>
</feature>
<sequence>MKYTFATVALAAASLASPVPETASVAPSSFKITNVVSGGSGCPQGSIDINWSDNRVFPIYFNKQFTARVGAKTDITDARKNCQINLKLEYEPGFAFSVYQADYAGWADLDDGVTGVVKATYYFSSSSDQTSSALSLSGPFHGKYFKQDGVELAVWSPCGGDALFNVNSEVALTPLATEGRDGVLASTREGGRLINNLYFAWKKC</sequence>
<feature type="chain" id="PRO_5025671361" description="Secreted protein" evidence="1">
    <location>
        <begin position="17"/>
        <end position="204"/>
    </location>
</feature>
<dbReference type="AlphaFoldDB" id="A0A6A5QH67"/>
<accession>A0A6A5QH67</accession>
<dbReference type="EMBL" id="ML979137">
    <property type="protein sequence ID" value="KAF1914148.1"/>
    <property type="molecule type" value="Genomic_DNA"/>
</dbReference>
<dbReference type="Pfam" id="PF14273">
    <property type="entry name" value="DUF4360"/>
    <property type="match status" value="1"/>
</dbReference>
<dbReference type="OrthoDB" id="152248at2759"/>
<proteinExistence type="predicted"/>
<dbReference type="Proteomes" id="UP000800096">
    <property type="component" value="Unassembled WGS sequence"/>
</dbReference>
<dbReference type="PANTHER" id="PTHR38847:SF1">
    <property type="entry name" value="PSEUDOURIDINE SYNTHASE RSUA_RLUA-LIKE DOMAIN-CONTAINING PROTEIN"/>
    <property type="match status" value="1"/>
</dbReference>
<evidence type="ECO:0000313" key="2">
    <source>
        <dbReference type="EMBL" id="KAF1914148.1"/>
    </source>
</evidence>
<keyword evidence="3" id="KW-1185">Reference proteome</keyword>
<evidence type="ECO:0000313" key="3">
    <source>
        <dbReference type="Proteomes" id="UP000800096"/>
    </source>
</evidence>
<dbReference type="PANTHER" id="PTHR38847">
    <property type="match status" value="1"/>
</dbReference>
<dbReference type="InterPro" id="IPR025649">
    <property type="entry name" value="DUF4360"/>
</dbReference>